<dbReference type="OrthoDB" id="10261467at2759"/>
<dbReference type="Pfam" id="PF01036">
    <property type="entry name" value="Bac_rhodopsin"/>
    <property type="match status" value="1"/>
</dbReference>
<dbReference type="InterPro" id="IPR001425">
    <property type="entry name" value="Arc/bac/fun_rhodopsins"/>
</dbReference>
<dbReference type="Proteomes" id="UP000654075">
    <property type="component" value="Unassembled WGS sequence"/>
</dbReference>
<evidence type="ECO:0000313" key="12">
    <source>
        <dbReference type="EMBL" id="CAE8607424.1"/>
    </source>
</evidence>
<evidence type="ECO:0000256" key="4">
    <source>
        <dbReference type="ARBA" id="ARBA00022606"/>
    </source>
</evidence>
<evidence type="ECO:0000256" key="1">
    <source>
        <dbReference type="ARBA" id="ARBA00004141"/>
    </source>
</evidence>
<dbReference type="AlphaFoldDB" id="A0A813F7A1"/>
<keyword evidence="3" id="KW-0600">Photoreceptor protein</keyword>
<keyword evidence="14" id="KW-1185">Reference proteome</keyword>
<comment type="similarity">
    <text evidence="2">Belongs to the archaeal/bacterial/fungal opsin family.</text>
</comment>
<comment type="caution">
    <text evidence="12">The sequence shown here is derived from an EMBL/GenBank/DDBJ whole genome shotgun (WGS) entry which is preliminary data.</text>
</comment>
<dbReference type="PANTHER" id="PTHR28286">
    <property type="match status" value="1"/>
</dbReference>
<dbReference type="GO" id="GO:0016020">
    <property type="term" value="C:membrane"/>
    <property type="evidence" value="ECO:0007669"/>
    <property type="project" value="UniProtKB-SubCell"/>
</dbReference>
<feature type="transmembrane region" description="Helical" evidence="11">
    <location>
        <begin position="103"/>
        <end position="121"/>
    </location>
</feature>
<name>A0A813F7A1_POLGL</name>
<protein>
    <recommendedName>
        <fullName evidence="15">Rhodopsin</fullName>
    </recommendedName>
</protein>
<evidence type="ECO:0000256" key="11">
    <source>
        <dbReference type="SAM" id="Phobius"/>
    </source>
</evidence>
<evidence type="ECO:0000313" key="13">
    <source>
        <dbReference type="EMBL" id="CAE8644198.1"/>
    </source>
</evidence>
<dbReference type="EMBL" id="CAJNNV010021519">
    <property type="protein sequence ID" value="CAE8607424.1"/>
    <property type="molecule type" value="Genomic_DNA"/>
</dbReference>
<evidence type="ECO:0000256" key="2">
    <source>
        <dbReference type="ARBA" id="ARBA00008130"/>
    </source>
</evidence>
<keyword evidence="5 11" id="KW-0812">Transmembrane</keyword>
<comment type="subcellular location">
    <subcellularLocation>
        <location evidence="1">Membrane</location>
        <topology evidence="1">Multi-pass membrane protein</topology>
    </subcellularLocation>
</comment>
<dbReference type="Gene3D" id="1.20.1070.10">
    <property type="entry name" value="Rhodopsin 7-helix transmembrane proteins"/>
    <property type="match status" value="1"/>
</dbReference>
<keyword evidence="9 11" id="KW-0472">Membrane</keyword>
<dbReference type="PRINTS" id="PR00251">
    <property type="entry name" value="BACTRLOPSIN"/>
</dbReference>
<evidence type="ECO:0000313" key="14">
    <source>
        <dbReference type="Proteomes" id="UP000654075"/>
    </source>
</evidence>
<accession>A0A813F7A1</accession>
<dbReference type="PANTHER" id="PTHR28286:SF2">
    <property type="entry name" value="BACTERIORHODOPSIN _OPSIN, NOPA (EUROFUNG)"/>
    <property type="match status" value="1"/>
</dbReference>
<proteinExistence type="inferred from homology"/>
<feature type="transmembrane region" description="Helical" evidence="11">
    <location>
        <begin position="157"/>
        <end position="177"/>
    </location>
</feature>
<feature type="transmembrane region" description="Helical" evidence="11">
    <location>
        <begin position="48"/>
        <end position="67"/>
    </location>
</feature>
<dbReference type="EMBL" id="CAJNNW010002409">
    <property type="protein sequence ID" value="CAE8644198.1"/>
    <property type="molecule type" value="Genomic_DNA"/>
</dbReference>
<evidence type="ECO:0000256" key="6">
    <source>
        <dbReference type="ARBA" id="ARBA00022925"/>
    </source>
</evidence>
<evidence type="ECO:0000256" key="8">
    <source>
        <dbReference type="ARBA" id="ARBA00022991"/>
    </source>
</evidence>
<evidence type="ECO:0008006" key="15">
    <source>
        <dbReference type="Google" id="ProtNLM"/>
    </source>
</evidence>
<feature type="transmembrane region" description="Helical" evidence="11">
    <location>
        <begin position="128"/>
        <end position="145"/>
    </location>
</feature>
<keyword evidence="10" id="KW-0675">Receptor</keyword>
<dbReference type="GO" id="GO:0007602">
    <property type="term" value="P:phototransduction"/>
    <property type="evidence" value="ECO:0007669"/>
    <property type="project" value="UniProtKB-KW"/>
</dbReference>
<organism evidence="12 14">
    <name type="scientific">Polarella glacialis</name>
    <name type="common">Dinoflagellate</name>
    <dbReference type="NCBI Taxonomy" id="89957"/>
    <lineage>
        <taxon>Eukaryota</taxon>
        <taxon>Sar</taxon>
        <taxon>Alveolata</taxon>
        <taxon>Dinophyceae</taxon>
        <taxon>Suessiales</taxon>
        <taxon>Suessiaceae</taxon>
        <taxon>Polarella</taxon>
    </lineage>
</organism>
<evidence type="ECO:0000256" key="7">
    <source>
        <dbReference type="ARBA" id="ARBA00022989"/>
    </source>
</evidence>
<evidence type="ECO:0000256" key="3">
    <source>
        <dbReference type="ARBA" id="ARBA00022543"/>
    </source>
</evidence>
<keyword evidence="7 11" id="KW-1133">Transmembrane helix</keyword>
<keyword evidence="4" id="KW-0716">Sensory transduction</keyword>
<feature type="transmembrane region" description="Helical" evidence="11">
    <location>
        <begin position="233"/>
        <end position="254"/>
    </location>
</feature>
<evidence type="ECO:0000256" key="9">
    <source>
        <dbReference type="ARBA" id="ARBA00023136"/>
    </source>
</evidence>
<sequence length="269" mass="29947">MAPLAGDWSYAEWNATYNAFSFGIAAMGSATIFFWLQLANVSKSYRTALIIAGIVTCITTYRNFGYFNSWVEAFKVVTNDGGDYTVTLTGTPFLYEYRDRGDWMLTLPLLLIELILVMKLPHEETVSLCWKLGVASVLMVALGHFLEIQDDLPVLWIWWFLAMIPFCYVVRTLVVGLNEATSKQPTPAAASLVSAARYVTVVSWLAYPFVGLAWQAMGYVGLAGPTVLMYEQIGYSLVDVWAKAFFGVLIWAIASEKSAVEESGRLLPH</sequence>
<feature type="transmembrane region" description="Helical" evidence="11">
    <location>
        <begin position="198"/>
        <end position="221"/>
    </location>
</feature>
<gene>
    <name evidence="12" type="ORF">PGLA1383_LOCUS25356</name>
    <name evidence="13" type="ORF">PGLA2088_LOCUS2843</name>
</gene>
<dbReference type="SUPFAM" id="SSF81321">
    <property type="entry name" value="Family A G protein-coupled receptor-like"/>
    <property type="match status" value="1"/>
</dbReference>
<evidence type="ECO:0000256" key="10">
    <source>
        <dbReference type="ARBA" id="ARBA00023170"/>
    </source>
</evidence>
<dbReference type="SMART" id="SM01021">
    <property type="entry name" value="Bac_rhodopsin"/>
    <property type="match status" value="1"/>
</dbReference>
<keyword evidence="8" id="KW-0157">Chromophore</keyword>
<keyword evidence="6" id="KW-0681">Retinal protein</keyword>
<evidence type="ECO:0000256" key="5">
    <source>
        <dbReference type="ARBA" id="ARBA00022692"/>
    </source>
</evidence>
<feature type="transmembrane region" description="Helical" evidence="11">
    <location>
        <begin position="15"/>
        <end position="36"/>
    </location>
</feature>
<dbReference type="Proteomes" id="UP000626109">
    <property type="component" value="Unassembled WGS sequence"/>
</dbReference>
<reference evidence="12" key="1">
    <citation type="submission" date="2021-02" db="EMBL/GenBank/DDBJ databases">
        <authorList>
            <person name="Dougan E. K."/>
            <person name="Rhodes N."/>
            <person name="Thang M."/>
            <person name="Chan C."/>
        </authorList>
    </citation>
    <scope>NUCLEOTIDE SEQUENCE</scope>
</reference>
<dbReference type="GO" id="GO:0009881">
    <property type="term" value="F:photoreceptor activity"/>
    <property type="evidence" value="ECO:0007669"/>
    <property type="project" value="UniProtKB-KW"/>
</dbReference>